<evidence type="ECO:0000313" key="1">
    <source>
        <dbReference type="EMBL" id="MBP1041102.1"/>
    </source>
</evidence>
<keyword evidence="2" id="KW-1185">Reference proteome</keyword>
<dbReference type="EMBL" id="JAEEGA010000005">
    <property type="protein sequence ID" value="MBP1041102.1"/>
    <property type="molecule type" value="Genomic_DNA"/>
</dbReference>
<dbReference type="InterPro" id="IPR016783">
    <property type="entry name" value="Biofilm_formation_YmcA"/>
</dbReference>
<evidence type="ECO:0000313" key="2">
    <source>
        <dbReference type="Proteomes" id="UP000674938"/>
    </source>
</evidence>
<name>A0A940PAR7_9ENTE</name>
<gene>
    <name evidence="1" type="ORF">I6N95_08810</name>
</gene>
<dbReference type="PIRSF" id="PIRSF021287">
    <property type="entry name" value="Biofilm_formation_YmcA"/>
    <property type="match status" value="1"/>
</dbReference>
<accession>A0A940PAR7</accession>
<dbReference type="AlphaFoldDB" id="A0A940PAR7"/>
<sequence length="128" mass="14911">MDDEVQRALDHLLAMLDKSEIIQEYKKIEAKVQDHQGLVAMTDEIKEYQKQAVKFAHYGKPEAEKQAIKKADELTAAFDDHPLVIRYREKLIEANDLLQHLTHLLESQVNLQLALTYEDLWKPSELKD</sequence>
<proteinExistence type="predicted"/>
<reference evidence="1" key="1">
    <citation type="submission" date="2020-12" db="EMBL/GenBank/DDBJ databases">
        <title>Vagococcus allomyrinae sp. nov. and Enterococcus lavae sp. nov., isolated from the larvae of Allomyrina dichotoma.</title>
        <authorList>
            <person name="Lee S.D."/>
        </authorList>
    </citation>
    <scope>NUCLEOTIDE SEQUENCE</scope>
    <source>
        <strain evidence="1">BWB3-3</strain>
    </source>
</reference>
<dbReference type="InterPro" id="IPR052767">
    <property type="entry name" value="Bact_com_dev_regulator"/>
</dbReference>
<dbReference type="Gene3D" id="1.20.1500.10">
    <property type="entry name" value="YheA/YmcA-like"/>
    <property type="match status" value="1"/>
</dbReference>
<dbReference type="Proteomes" id="UP000674938">
    <property type="component" value="Unassembled WGS sequence"/>
</dbReference>
<dbReference type="PANTHER" id="PTHR38448">
    <property type="entry name" value="REGULATORY PROTEIN YLBF-RELATED"/>
    <property type="match status" value="1"/>
</dbReference>
<dbReference type="PANTHER" id="PTHR38448:SF1">
    <property type="entry name" value="YLBF FAMILY REGULATOR"/>
    <property type="match status" value="1"/>
</dbReference>
<dbReference type="InterPro" id="IPR010368">
    <property type="entry name" value="Com_YlbF"/>
</dbReference>
<organism evidence="1 2">
    <name type="scientific">Vagococcus allomyrinae</name>
    <dbReference type="NCBI Taxonomy" id="2794353"/>
    <lineage>
        <taxon>Bacteria</taxon>
        <taxon>Bacillati</taxon>
        <taxon>Bacillota</taxon>
        <taxon>Bacilli</taxon>
        <taxon>Lactobacillales</taxon>
        <taxon>Enterococcaceae</taxon>
        <taxon>Vagococcus</taxon>
    </lineage>
</organism>
<dbReference type="SUPFAM" id="SSF158622">
    <property type="entry name" value="YheA/YmcA-like"/>
    <property type="match status" value="1"/>
</dbReference>
<dbReference type="InterPro" id="IPR023378">
    <property type="entry name" value="YheA/YmcA-like_dom_sf"/>
</dbReference>
<comment type="caution">
    <text evidence="1">The sequence shown here is derived from an EMBL/GenBank/DDBJ whole genome shotgun (WGS) entry which is preliminary data.</text>
</comment>
<protein>
    <submittedName>
        <fullName evidence="1">YlbF family regulator</fullName>
    </submittedName>
</protein>
<dbReference type="Pfam" id="PF06133">
    <property type="entry name" value="Com_YlbF"/>
    <property type="match status" value="1"/>
</dbReference>